<accession>A0ABS6IK02</accession>
<protein>
    <submittedName>
        <fullName evidence="2">DUF2236 domain-containing protein</fullName>
    </submittedName>
</protein>
<proteinExistence type="predicted"/>
<dbReference type="EMBL" id="JAHOPB010000001">
    <property type="protein sequence ID" value="MBU8874928.1"/>
    <property type="molecule type" value="Genomic_DNA"/>
</dbReference>
<name>A0ABS6IK02_9HYPH</name>
<dbReference type="InterPro" id="IPR018713">
    <property type="entry name" value="MPAB/Lcp_cat_dom"/>
</dbReference>
<dbReference type="PANTHER" id="PTHR37539">
    <property type="entry name" value="SECRETED PROTEIN-RELATED"/>
    <property type="match status" value="1"/>
</dbReference>
<evidence type="ECO:0000313" key="3">
    <source>
        <dbReference type="Proteomes" id="UP000727907"/>
    </source>
</evidence>
<dbReference type="RefSeq" id="WP_216961342.1">
    <property type="nucleotide sequence ID" value="NZ_JAHOPB010000001.1"/>
</dbReference>
<dbReference type="PANTHER" id="PTHR37539:SF1">
    <property type="entry name" value="ER-BOUND OXYGENASE MPAB_MPAB'_RUBBER OXYGENASE CATALYTIC DOMAIN-CONTAINING PROTEIN"/>
    <property type="match status" value="1"/>
</dbReference>
<feature type="domain" description="ER-bound oxygenase mpaB/mpaB'/Rubber oxygenase catalytic" evidence="1">
    <location>
        <begin position="93"/>
        <end position="313"/>
    </location>
</feature>
<organism evidence="2 3">
    <name type="scientific">Reyranella humidisoli</name>
    <dbReference type="NCBI Taxonomy" id="2849149"/>
    <lineage>
        <taxon>Bacteria</taxon>
        <taxon>Pseudomonadati</taxon>
        <taxon>Pseudomonadota</taxon>
        <taxon>Alphaproteobacteria</taxon>
        <taxon>Hyphomicrobiales</taxon>
        <taxon>Reyranellaceae</taxon>
        <taxon>Reyranella</taxon>
    </lineage>
</organism>
<gene>
    <name evidence="2" type="ORF">KQ910_14215</name>
</gene>
<comment type="caution">
    <text evidence="2">The sequence shown here is derived from an EMBL/GenBank/DDBJ whole genome shotgun (WGS) entry which is preliminary data.</text>
</comment>
<dbReference type="Proteomes" id="UP000727907">
    <property type="component" value="Unassembled WGS sequence"/>
</dbReference>
<evidence type="ECO:0000313" key="2">
    <source>
        <dbReference type="EMBL" id="MBU8874928.1"/>
    </source>
</evidence>
<evidence type="ECO:0000259" key="1">
    <source>
        <dbReference type="Pfam" id="PF09995"/>
    </source>
</evidence>
<reference evidence="2 3" key="1">
    <citation type="submission" date="2021-06" db="EMBL/GenBank/DDBJ databases">
        <authorList>
            <person name="Lee D.H."/>
        </authorList>
    </citation>
    <scope>NUCLEOTIDE SEQUENCE [LARGE SCALE GENOMIC DNA]</scope>
    <source>
        <strain evidence="2 3">MMS21-HV4-11</strain>
    </source>
</reference>
<sequence>MTMSRFLNGAEASRQYGVLAGHYAASLMWIDPLADAAADALRPLGESWWPMVLKALDAGAGTMPDMPPALAALLAALPPEPTEDQWAAMEMGRAAIARTGNSAALIMQCTSLVIDGWSPPMGTSSQQAIRRLAETGDWWIKLHAPDGLRRGAEGYKATLRLRLSNAFRRRAVRDTGTWDRRALGEPVNQDDLFVQVSAFTAVMLEGLHRMGYRLTQAEKDGYYVFWRHAAAVLGLHKTWLGMIDAEPCGQFWKMWLLVNPSPNTQAQAQANRTLDAFARTGGGAAFLDRALLSGMTHWLLGRDVAQGLGMPNGPMTYLLPAIYPPTSYLAQRLGGSRERRLTRTVAALARS</sequence>
<keyword evidence="3" id="KW-1185">Reference proteome</keyword>
<dbReference type="InterPro" id="IPR037473">
    <property type="entry name" value="Lcp-like"/>
</dbReference>
<dbReference type="Pfam" id="PF09995">
    <property type="entry name" value="MPAB_Lcp_cat"/>
    <property type="match status" value="1"/>
</dbReference>